<feature type="transmembrane region" description="Helical" evidence="11">
    <location>
        <begin position="75"/>
        <end position="98"/>
    </location>
</feature>
<dbReference type="PANTHER" id="PTHR42823:SF3">
    <property type="entry name" value="ATP SYNTHASE SUBUNIT A, CHLOROPLASTIC"/>
    <property type="match status" value="1"/>
</dbReference>
<feature type="transmembrane region" description="Helical" evidence="11">
    <location>
        <begin position="227"/>
        <end position="252"/>
    </location>
</feature>
<feature type="transmembrane region" description="Helical" evidence="11">
    <location>
        <begin position="201"/>
        <end position="221"/>
    </location>
</feature>
<dbReference type="PRINTS" id="PR00123">
    <property type="entry name" value="ATPASEA"/>
</dbReference>
<dbReference type="AlphaFoldDB" id="A0A9W5S0I4"/>
<accession>A0A9W5S0I4</accession>
<gene>
    <name evidence="11" type="primary">atpB</name>
    <name evidence="13" type="ORF">BG53_04180</name>
</gene>
<dbReference type="InterPro" id="IPR023011">
    <property type="entry name" value="ATP_synth_F0_asu_AS"/>
</dbReference>
<evidence type="ECO:0000256" key="6">
    <source>
        <dbReference type="ARBA" id="ARBA00022781"/>
    </source>
</evidence>
<reference evidence="13 14" key="1">
    <citation type="submission" date="2014-02" db="EMBL/GenBank/DDBJ databases">
        <title>Genome sequence of Paenibacillus darwinianus reveals adaptive mechanisms for survival in Antarctic soils.</title>
        <authorList>
            <person name="Dsouza M."/>
            <person name="Taylor M.W."/>
            <person name="Turner S.J."/>
            <person name="Aislabie J."/>
        </authorList>
    </citation>
    <scope>NUCLEOTIDE SEQUENCE [LARGE SCALE GENOMIC DNA]</scope>
    <source>
        <strain evidence="13 14">CE1</strain>
    </source>
</reference>
<keyword evidence="6 11" id="KW-0375">Hydrogen ion transport</keyword>
<dbReference type="SUPFAM" id="SSF81336">
    <property type="entry name" value="F1F0 ATP synthase subunit A"/>
    <property type="match status" value="1"/>
</dbReference>
<dbReference type="InterPro" id="IPR000568">
    <property type="entry name" value="ATP_synth_F0_asu"/>
</dbReference>
<keyword evidence="3 11" id="KW-0813">Transport</keyword>
<evidence type="ECO:0000256" key="2">
    <source>
        <dbReference type="ARBA" id="ARBA00006810"/>
    </source>
</evidence>
<name>A0A9W5S0I4_9BACL</name>
<evidence type="ECO:0000313" key="14">
    <source>
        <dbReference type="Proteomes" id="UP000053750"/>
    </source>
</evidence>
<evidence type="ECO:0000256" key="10">
    <source>
        <dbReference type="ARBA" id="ARBA00023310"/>
    </source>
</evidence>
<keyword evidence="10 11" id="KW-0066">ATP synthesis</keyword>
<comment type="function">
    <text evidence="11 12">Key component of the proton channel; it plays a direct role in the translocation of protons across the membrane.</text>
</comment>
<dbReference type="PROSITE" id="PS00449">
    <property type="entry name" value="ATPASE_A"/>
    <property type="match status" value="1"/>
</dbReference>
<evidence type="ECO:0000256" key="7">
    <source>
        <dbReference type="ARBA" id="ARBA00022989"/>
    </source>
</evidence>
<protein>
    <recommendedName>
        <fullName evidence="11 12">ATP synthase subunit a</fullName>
    </recommendedName>
    <alternativeName>
        <fullName evidence="11">ATP synthase F0 sector subunit a</fullName>
    </alternativeName>
    <alternativeName>
        <fullName evidence="11">F-ATPase subunit 6</fullName>
    </alternativeName>
</protein>
<evidence type="ECO:0000313" key="13">
    <source>
        <dbReference type="EMBL" id="EXX87377.1"/>
    </source>
</evidence>
<dbReference type="GO" id="GO:0042777">
    <property type="term" value="P:proton motive force-driven plasma membrane ATP synthesis"/>
    <property type="evidence" value="ECO:0007669"/>
    <property type="project" value="TreeGrafter"/>
</dbReference>
<keyword evidence="5 11" id="KW-0812">Transmembrane</keyword>
<keyword evidence="7 11" id="KW-1133">Transmembrane helix</keyword>
<evidence type="ECO:0000256" key="3">
    <source>
        <dbReference type="ARBA" id="ARBA00022448"/>
    </source>
</evidence>
<dbReference type="CDD" id="cd00310">
    <property type="entry name" value="ATP-synt_Fo_a_6"/>
    <property type="match status" value="1"/>
</dbReference>
<evidence type="ECO:0000256" key="4">
    <source>
        <dbReference type="ARBA" id="ARBA00022547"/>
    </source>
</evidence>
<comment type="subcellular location">
    <subcellularLocation>
        <location evidence="11 12">Cell membrane</location>
        <topology evidence="11 12">Multi-pass membrane protein</topology>
    </subcellularLocation>
    <subcellularLocation>
        <location evidence="1">Membrane</location>
        <topology evidence="1">Multi-pass membrane protein</topology>
    </subcellularLocation>
</comment>
<dbReference type="RefSeq" id="WP_036583042.1">
    <property type="nucleotide sequence ID" value="NZ_KK082136.1"/>
</dbReference>
<feature type="transmembrane region" description="Helical" evidence="11">
    <location>
        <begin position="145"/>
        <end position="164"/>
    </location>
</feature>
<sequence length="265" mass="29501">MHFFPVVELGGLNFDLSSILAILVSCIVVFALARAAVSNLSVHNPSKIQNFLEWVAEFVHNTIASTMPLSKAKTYVSLGMTLIMFIFVSNLLGLPFGVVTELDDAHKGPVTVLGMQIMSGEEVERLHEEGKHISFAWWKSPTADLSVTAGLAIIVFILVHFLGLTRNTKHYLKHYFEPFPVFFPLNVMKEAAKPLTLALRLYANIFAGEVLISTILMMGWIGLPLMAVWQGFSVFVGAIQAFLFTILTMVYISQATIHEHDEEHH</sequence>
<keyword evidence="4 11" id="KW-0138">CF(0)</keyword>
<keyword evidence="14" id="KW-1185">Reference proteome</keyword>
<organism evidence="13 14">
    <name type="scientific">Paenibacillus darwinianus</name>
    <dbReference type="NCBI Taxonomy" id="1380763"/>
    <lineage>
        <taxon>Bacteria</taxon>
        <taxon>Bacillati</taxon>
        <taxon>Bacillota</taxon>
        <taxon>Bacilli</taxon>
        <taxon>Bacillales</taxon>
        <taxon>Paenibacillaceae</taxon>
        <taxon>Paenibacillus</taxon>
    </lineage>
</organism>
<dbReference type="GO" id="GO:0005886">
    <property type="term" value="C:plasma membrane"/>
    <property type="evidence" value="ECO:0007669"/>
    <property type="project" value="UniProtKB-SubCell"/>
</dbReference>
<dbReference type="PANTHER" id="PTHR42823">
    <property type="entry name" value="ATP SYNTHASE SUBUNIT A, CHLOROPLASTIC"/>
    <property type="match status" value="1"/>
</dbReference>
<comment type="similarity">
    <text evidence="2 11 12">Belongs to the ATPase A chain family.</text>
</comment>
<evidence type="ECO:0000256" key="5">
    <source>
        <dbReference type="ARBA" id="ARBA00022692"/>
    </source>
</evidence>
<dbReference type="HAMAP" id="MF_01393">
    <property type="entry name" value="ATP_synth_a_bact"/>
    <property type="match status" value="1"/>
</dbReference>
<keyword evidence="9 11" id="KW-0472">Membrane</keyword>
<proteinExistence type="inferred from homology"/>
<evidence type="ECO:0000256" key="8">
    <source>
        <dbReference type="ARBA" id="ARBA00023065"/>
    </source>
</evidence>
<dbReference type="Gene3D" id="1.20.120.220">
    <property type="entry name" value="ATP synthase, F0 complex, subunit A"/>
    <property type="match status" value="1"/>
</dbReference>
<dbReference type="NCBIfam" id="TIGR01131">
    <property type="entry name" value="ATP_synt_6_or_A"/>
    <property type="match status" value="1"/>
</dbReference>
<keyword evidence="11" id="KW-1003">Cell membrane</keyword>
<dbReference type="Pfam" id="PF00119">
    <property type="entry name" value="ATP-synt_A"/>
    <property type="match status" value="1"/>
</dbReference>
<evidence type="ECO:0000256" key="12">
    <source>
        <dbReference type="RuleBase" id="RU000483"/>
    </source>
</evidence>
<dbReference type="GO" id="GO:0045259">
    <property type="term" value="C:proton-transporting ATP synthase complex"/>
    <property type="evidence" value="ECO:0007669"/>
    <property type="project" value="UniProtKB-KW"/>
</dbReference>
<dbReference type="GO" id="GO:0046933">
    <property type="term" value="F:proton-transporting ATP synthase activity, rotational mechanism"/>
    <property type="evidence" value="ECO:0007669"/>
    <property type="project" value="UniProtKB-UniRule"/>
</dbReference>
<dbReference type="InterPro" id="IPR035908">
    <property type="entry name" value="F0_ATP_A_sf"/>
</dbReference>
<keyword evidence="8 11" id="KW-0406">Ion transport</keyword>
<dbReference type="EMBL" id="JFHU01000158">
    <property type="protein sequence ID" value="EXX87377.1"/>
    <property type="molecule type" value="Genomic_DNA"/>
</dbReference>
<evidence type="ECO:0000256" key="11">
    <source>
        <dbReference type="HAMAP-Rule" id="MF_01393"/>
    </source>
</evidence>
<dbReference type="Proteomes" id="UP000053750">
    <property type="component" value="Unassembled WGS sequence"/>
</dbReference>
<evidence type="ECO:0000256" key="9">
    <source>
        <dbReference type="ARBA" id="ARBA00023136"/>
    </source>
</evidence>
<dbReference type="OrthoDB" id="9789241at2"/>
<comment type="caution">
    <text evidence="13">The sequence shown here is derived from an EMBL/GenBank/DDBJ whole genome shotgun (WGS) entry which is preliminary data.</text>
</comment>
<dbReference type="InterPro" id="IPR045082">
    <property type="entry name" value="ATP_syn_F0_a_bact/chloroplast"/>
</dbReference>
<evidence type="ECO:0000256" key="1">
    <source>
        <dbReference type="ARBA" id="ARBA00004141"/>
    </source>
</evidence>
<feature type="transmembrane region" description="Helical" evidence="11">
    <location>
        <begin position="16"/>
        <end position="37"/>
    </location>
</feature>